<sequence>MTVRNCAPNTGKSIDERQRNWAIAALSLFALLVVGAISWQVLYLREPPPSEPTTDALVAMTVTDASVRLVEWPVHLNASGAIEPWQEAVIGGQVSGVRLTELLVGPGDVVRRGQVLARFETEALRADVAQLHAALRQSKALAVQAVANRERALKLKEVGAMSEQDISNSVTEAETALAQVESSQAQLTYRELQLRYATVVSPDDGVISTRTATIGTVGAVGDELFRLIRQSRLEWRGELTAAQAGQVAAGQIVTLALPDGQVAQATVRQMAPALNAQTRLAMVYADIISGSTARAGMYVQGRISVTQQSALVVPAGSVFIRDGHSHVFKLDTQQGAAKVSLQVVKTGRRQAQDVEIVQGLSEGDRVVVQGAGFVNDGDSVRIVQAPAVAISATTVANGAEK</sequence>
<feature type="transmembrane region" description="Helical" evidence="2">
    <location>
        <begin position="21"/>
        <end position="42"/>
    </location>
</feature>
<dbReference type="Proteomes" id="UP001223016">
    <property type="component" value="Unassembled WGS sequence"/>
</dbReference>
<evidence type="ECO:0000313" key="5">
    <source>
        <dbReference type="Proteomes" id="UP001223016"/>
    </source>
</evidence>
<dbReference type="Gene3D" id="2.40.30.170">
    <property type="match status" value="1"/>
</dbReference>
<reference evidence="4 5" key="1">
    <citation type="submission" date="2023-07" db="EMBL/GenBank/DDBJ databases">
        <title>Identification of four novel Pseudomonas species associated with bacterial leaf spot of cucurbits.</title>
        <authorList>
            <person name="Fullem K.R."/>
        </authorList>
    </citation>
    <scope>NUCLEOTIDE SEQUENCE [LARGE SCALE GENOMIC DNA]</scope>
    <source>
        <strain evidence="4 5">KFB 138</strain>
    </source>
</reference>
<dbReference type="PANTHER" id="PTHR30469:SF15">
    <property type="entry name" value="HLYD FAMILY OF SECRETION PROTEINS"/>
    <property type="match status" value="1"/>
</dbReference>
<evidence type="ECO:0000256" key="1">
    <source>
        <dbReference type="ARBA" id="ARBA00009477"/>
    </source>
</evidence>
<keyword evidence="2" id="KW-0472">Membrane</keyword>
<comment type="similarity">
    <text evidence="1">Belongs to the membrane fusion protein (MFP) (TC 8.A.1) family.</text>
</comment>
<dbReference type="Gene3D" id="1.10.287.470">
    <property type="entry name" value="Helix hairpin bin"/>
    <property type="match status" value="1"/>
</dbReference>
<gene>
    <name evidence="4" type="ORF">Q6A51_00450</name>
</gene>
<evidence type="ECO:0000259" key="3">
    <source>
        <dbReference type="Pfam" id="PF25967"/>
    </source>
</evidence>
<keyword evidence="2" id="KW-0812">Transmembrane</keyword>
<dbReference type="SUPFAM" id="SSF111369">
    <property type="entry name" value="HlyD-like secretion proteins"/>
    <property type="match status" value="1"/>
</dbReference>
<dbReference type="Pfam" id="PF25967">
    <property type="entry name" value="RND-MFP_C"/>
    <property type="match status" value="1"/>
</dbReference>
<dbReference type="InterPro" id="IPR006143">
    <property type="entry name" value="RND_pump_MFP"/>
</dbReference>
<comment type="caution">
    <text evidence="4">The sequence shown here is derived from an EMBL/GenBank/DDBJ whole genome shotgun (WGS) entry which is preliminary data.</text>
</comment>
<keyword evidence="5" id="KW-1185">Reference proteome</keyword>
<dbReference type="InterPro" id="IPR058627">
    <property type="entry name" value="MdtA-like_C"/>
</dbReference>
<dbReference type="NCBIfam" id="TIGR01730">
    <property type="entry name" value="RND_mfp"/>
    <property type="match status" value="1"/>
</dbReference>
<name>A0ABT9CIB7_9PSED</name>
<proteinExistence type="inferred from homology"/>
<keyword evidence="2" id="KW-1133">Transmembrane helix</keyword>
<evidence type="ECO:0000313" key="4">
    <source>
        <dbReference type="EMBL" id="MDO7925228.1"/>
    </source>
</evidence>
<dbReference type="Gene3D" id="2.40.420.20">
    <property type="match status" value="1"/>
</dbReference>
<evidence type="ECO:0000256" key="2">
    <source>
        <dbReference type="SAM" id="Phobius"/>
    </source>
</evidence>
<dbReference type="PANTHER" id="PTHR30469">
    <property type="entry name" value="MULTIDRUG RESISTANCE PROTEIN MDTA"/>
    <property type="match status" value="1"/>
</dbReference>
<protein>
    <submittedName>
        <fullName evidence="4">Efflux RND transporter periplasmic adaptor subunit</fullName>
    </submittedName>
</protein>
<dbReference type="EMBL" id="JAUQOO010000001">
    <property type="protein sequence ID" value="MDO7925228.1"/>
    <property type="molecule type" value="Genomic_DNA"/>
</dbReference>
<dbReference type="Gene3D" id="2.40.50.100">
    <property type="match status" value="1"/>
</dbReference>
<dbReference type="RefSeq" id="WP_304573852.1">
    <property type="nucleotide sequence ID" value="NZ_JAUQOO010000001.1"/>
</dbReference>
<organism evidence="4 5">
    <name type="scientific">Pseudomonas serbiensis</name>
    <dbReference type="NCBI Taxonomy" id="3064350"/>
    <lineage>
        <taxon>Bacteria</taxon>
        <taxon>Pseudomonadati</taxon>
        <taxon>Pseudomonadota</taxon>
        <taxon>Gammaproteobacteria</taxon>
        <taxon>Pseudomonadales</taxon>
        <taxon>Pseudomonadaceae</taxon>
        <taxon>Pseudomonas</taxon>
    </lineage>
</organism>
<feature type="domain" description="Multidrug resistance protein MdtA-like C-terminal permuted SH3" evidence="3">
    <location>
        <begin position="310"/>
        <end position="371"/>
    </location>
</feature>
<accession>A0ABT9CIB7</accession>